<evidence type="ECO:0000259" key="8">
    <source>
        <dbReference type="Pfam" id="PF12890"/>
    </source>
</evidence>
<feature type="binding site" evidence="7">
    <location>
        <begin position="61"/>
        <end position="63"/>
    </location>
    <ligand>
        <name>substrate</name>
    </ligand>
</feature>
<keyword evidence="3 7" id="KW-0479">Metal-binding</keyword>
<dbReference type="InterPro" id="IPR011059">
    <property type="entry name" value="Metal-dep_hydrolase_composite"/>
</dbReference>
<feature type="binding site" evidence="7">
    <location>
        <position position="178"/>
    </location>
    <ligand>
        <name>Zn(2+)</name>
        <dbReference type="ChEBI" id="CHEBI:29105"/>
        <label>2</label>
    </ligand>
</feature>
<evidence type="ECO:0000313" key="9">
    <source>
        <dbReference type="EMBL" id="RHW48740.1"/>
    </source>
</evidence>
<comment type="pathway">
    <text evidence="7">Pyrimidine metabolism; UMP biosynthesis via de novo pathway; (S)-dihydroorotate from bicarbonate: step 3/3.</text>
</comment>
<dbReference type="SUPFAM" id="SSF51556">
    <property type="entry name" value="Metallo-dependent hydrolases"/>
    <property type="match status" value="1"/>
</dbReference>
<feature type="binding site" evidence="7">
    <location>
        <position position="151"/>
    </location>
    <ligand>
        <name>Zn(2+)</name>
        <dbReference type="ChEBI" id="CHEBI:29105"/>
        <label>1</label>
    </ligand>
</feature>
<feature type="active site" evidence="7">
    <location>
        <position position="304"/>
    </location>
</feature>
<feature type="binding site" evidence="7">
    <location>
        <position position="231"/>
    </location>
    <ligand>
        <name>Zn(2+)</name>
        <dbReference type="ChEBI" id="CHEBI:29105"/>
        <label>2</label>
    </ligand>
</feature>
<evidence type="ECO:0000313" key="10">
    <source>
        <dbReference type="Proteomes" id="UP000284822"/>
    </source>
</evidence>
<evidence type="ECO:0000256" key="6">
    <source>
        <dbReference type="ARBA" id="ARBA00022975"/>
    </source>
</evidence>
<feature type="binding site" evidence="7">
    <location>
        <position position="151"/>
    </location>
    <ligand>
        <name>Zn(2+)</name>
        <dbReference type="ChEBI" id="CHEBI:29105"/>
        <label>2</label>
    </ligand>
</feature>
<dbReference type="NCBIfam" id="TIGR00857">
    <property type="entry name" value="pyrC_multi"/>
    <property type="match status" value="1"/>
</dbReference>
<evidence type="ECO:0000256" key="7">
    <source>
        <dbReference type="HAMAP-Rule" id="MF_00220"/>
    </source>
</evidence>
<feature type="binding site" evidence="7">
    <location>
        <position position="304"/>
    </location>
    <ligand>
        <name>Zn(2+)</name>
        <dbReference type="ChEBI" id="CHEBI:29105"/>
        <label>1</label>
    </ligand>
</feature>
<dbReference type="RefSeq" id="WP_118909898.1">
    <property type="nucleotide sequence ID" value="NZ_QOCS01000002.1"/>
</dbReference>
<feature type="binding site" evidence="7">
    <location>
        <position position="61"/>
    </location>
    <ligand>
        <name>Zn(2+)</name>
        <dbReference type="ChEBI" id="CHEBI:29105"/>
        <label>1</label>
    </ligand>
</feature>
<dbReference type="InterPro" id="IPR050138">
    <property type="entry name" value="DHOase/Allantoinase_Hydrolase"/>
</dbReference>
<comment type="caution">
    <text evidence="9">The sequence shown here is derived from an EMBL/GenBank/DDBJ whole genome shotgun (WGS) entry which is preliminary data.</text>
</comment>
<proteinExistence type="inferred from homology"/>
<dbReference type="Pfam" id="PF12890">
    <property type="entry name" value="DHOase"/>
    <property type="match status" value="1"/>
</dbReference>
<feature type="binding site" evidence="7">
    <location>
        <begin position="322"/>
        <end position="323"/>
    </location>
    <ligand>
        <name>substrate</name>
    </ligand>
</feature>
<dbReference type="HAMAP" id="MF_00220_B">
    <property type="entry name" value="PyrC_classI_B"/>
    <property type="match status" value="1"/>
</dbReference>
<dbReference type="CDD" id="cd01317">
    <property type="entry name" value="DHOase_IIa"/>
    <property type="match status" value="1"/>
</dbReference>
<name>A0A417ZD81_9LACO</name>
<accession>A0A417ZD81</accession>
<dbReference type="InterPro" id="IPR032466">
    <property type="entry name" value="Metal_Hydrolase"/>
</dbReference>
<organism evidence="9 10">
    <name type="scientific">Bombilactobacillus bombi</name>
    <dbReference type="NCBI Taxonomy" id="1303590"/>
    <lineage>
        <taxon>Bacteria</taxon>
        <taxon>Bacillati</taxon>
        <taxon>Bacillota</taxon>
        <taxon>Bacilli</taxon>
        <taxon>Lactobacillales</taxon>
        <taxon>Lactobacillaceae</taxon>
        <taxon>Bombilactobacillus</taxon>
    </lineage>
</organism>
<dbReference type="Gene3D" id="2.30.40.10">
    <property type="entry name" value="Urease, subunit C, domain 1"/>
    <property type="match status" value="1"/>
</dbReference>
<dbReference type="EMBL" id="QOCS01000002">
    <property type="protein sequence ID" value="RHW48740.1"/>
    <property type="molecule type" value="Genomic_DNA"/>
</dbReference>
<gene>
    <name evidence="7" type="primary">pyrC</name>
    <name evidence="9" type="ORF">DS832_00380</name>
</gene>
<dbReference type="PANTHER" id="PTHR43668">
    <property type="entry name" value="ALLANTOINASE"/>
    <property type="match status" value="1"/>
</dbReference>
<comment type="catalytic activity">
    <reaction evidence="7">
        <text>(S)-dihydroorotate + H2O = N-carbamoyl-L-aspartate + H(+)</text>
        <dbReference type="Rhea" id="RHEA:24296"/>
        <dbReference type="ChEBI" id="CHEBI:15377"/>
        <dbReference type="ChEBI" id="CHEBI:15378"/>
        <dbReference type="ChEBI" id="CHEBI:30864"/>
        <dbReference type="ChEBI" id="CHEBI:32814"/>
        <dbReference type="EC" id="3.5.2.3"/>
    </reaction>
</comment>
<feature type="binding site" evidence="7">
    <location>
        <position position="277"/>
    </location>
    <ligand>
        <name>substrate</name>
    </ligand>
</feature>
<reference evidence="9 10" key="1">
    <citation type="submission" date="2018-07" db="EMBL/GenBank/DDBJ databases">
        <title>Genome sequences of six Lactobacillus spp. isolated from bumble bee guts.</title>
        <authorList>
            <person name="Motta E.V.S."/>
            <person name="Moran N.A."/>
        </authorList>
    </citation>
    <scope>NUCLEOTIDE SEQUENCE [LARGE SCALE GENOMIC DNA]</scope>
    <source>
        <strain evidence="9 10">LV-8.1</strain>
    </source>
</reference>
<dbReference type="NCBIfam" id="NF006837">
    <property type="entry name" value="PRK09357.1-2"/>
    <property type="match status" value="1"/>
</dbReference>
<dbReference type="SUPFAM" id="SSF51338">
    <property type="entry name" value="Composite domain of metallo-dependent hydrolases"/>
    <property type="match status" value="1"/>
</dbReference>
<dbReference type="EC" id="3.5.2.3" evidence="7"/>
<comment type="function">
    <text evidence="1 7">Catalyzes the reversible cyclization of carbamoyl aspartate to dihydroorotate.</text>
</comment>
<comment type="cofactor">
    <cofactor evidence="7">
        <name>Zn(2+)</name>
        <dbReference type="ChEBI" id="CHEBI:29105"/>
    </cofactor>
    <text evidence="7">Binds 2 Zn(2+) ions per subunit.</text>
</comment>
<evidence type="ECO:0000256" key="1">
    <source>
        <dbReference type="ARBA" id="ARBA00002368"/>
    </source>
</evidence>
<dbReference type="Proteomes" id="UP000284822">
    <property type="component" value="Unassembled WGS sequence"/>
</dbReference>
<dbReference type="Gene3D" id="3.20.20.140">
    <property type="entry name" value="Metal-dependent hydrolases"/>
    <property type="match status" value="1"/>
</dbReference>
<feature type="binding site" evidence="7">
    <location>
        <position position="93"/>
    </location>
    <ligand>
        <name>substrate</name>
    </ligand>
</feature>
<evidence type="ECO:0000256" key="4">
    <source>
        <dbReference type="ARBA" id="ARBA00022801"/>
    </source>
</evidence>
<evidence type="ECO:0000256" key="2">
    <source>
        <dbReference type="ARBA" id="ARBA00010286"/>
    </source>
</evidence>
<dbReference type="GO" id="GO:0004151">
    <property type="term" value="F:dihydroorotase activity"/>
    <property type="evidence" value="ECO:0007669"/>
    <property type="project" value="UniProtKB-UniRule"/>
</dbReference>
<dbReference type="InterPro" id="IPR002195">
    <property type="entry name" value="Dihydroorotase_CS"/>
</dbReference>
<dbReference type="AlphaFoldDB" id="A0A417ZD81"/>
<dbReference type="GO" id="GO:0006145">
    <property type="term" value="P:purine nucleobase catabolic process"/>
    <property type="evidence" value="ECO:0007669"/>
    <property type="project" value="TreeGrafter"/>
</dbReference>
<feature type="binding site" evidence="7">
    <location>
        <position position="59"/>
    </location>
    <ligand>
        <name>Zn(2+)</name>
        <dbReference type="ChEBI" id="CHEBI:29105"/>
        <label>1</label>
    </ligand>
</feature>
<dbReference type="GO" id="GO:0044205">
    <property type="term" value="P:'de novo' UMP biosynthetic process"/>
    <property type="evidence" value="ECO:0007669"/>
    <property type="project" value="UniProtKB-UniRule"/>
</dbReference>
<keyword evidence="4 7" id="KW-0378">Hydrolase</keyword>
<dbReference type="GO" id="GO:0004038">
    <property type="term" value="F:allantoinase activity"/>
    <property type="evidence" value="ECO:0007669"/>
    <property type="project" value="TreeGrafter"/>
</dbReference>
<feature type="domain" description="Dihydroorotase catalytic" evidence="8">
    <location>
        <begin position="49"/>
        <end position="236"/>
    </location>
</feature>
<keyword evidence="6 7" id="KW-0665">Pyrimidine biosynthesis</keyword>
<dbReference type="InterPro" id="IPR024403">
    <property type="entry name" value="DHOase_cat"/>
</dbReference>
<comment type="similarity">
    <text evidence="2 7">Belongs to the metallo-dependent hydrolases superfamily. DHOase family. Class I DHOase subfamily.</text>
</comment>
<sequence length="427" mass="45958">MKICLKGGQVFVNNHISRQDILIDNDRISQIAPQINCSEAQIVSLNPQQVIAPGFIDVHVHLREPGFTQKETIKTGTLAAAHGGYTTVAAMPNVKPVPDTPQKLQAMVQLNQREAQVHVLQYASITKERTSEQLVDFAGMKAAGAFGFSNDGSGVQSANTMYQAMQAAHQVNLPLMAHIEDESLMNQGVMNAGATAQRLCLPGILPVAETAQLARDLELAAATGVHYHACHVSTANSVALIRFAKQRHLNVSAEVAPHHLLLDESMITKDNPQLKMNPPLRTLSDRQALLAGLLDGTIDMIATDHAPHTVADKAGSMKTAAFGITSLETSFPLLYTHLVQPGICSLAQLIQWLSVKPAQVFNLTQAGQLASGLPADLTILNVQDETTIKAQHMYSQGLNSPFIGAPVTATIQATMVGGQWVYRKEQA</sequence>
<dbReference type="InterPro" id="IPR004722">
    <property type="entry name" value="DHOase"/>
</dbReference>
<evidence type="ECO:0000256" key="5">
    <source>
        <dbReference type="ARBA" id="ARBA00022833"/>
    </source>
</evidence>
<dbReference type="PROSITE" id="PS00482">
    <property type="entry name" value="DIHYDROOROTASE_1"/>
    <property type="match status" value="1"/>
</dbReference>
<keyword evidence="5 7" id="KW-0862">Zinc</keyword>
<dbReference type="UniPathway" id="UPA00070">
    <property type="reaction ID" value="UER00117"/>
</dbReference>
<dbReference type="PANTHER" id="PTHR43668:SF2">
    <property type="entry name" value="ALLANTOINASE"/>
    <property type="match status" value="1"/>
</dbReference>
<dbReference type="PROSITE" id="PS00483">
    <property type="entry name" value="DIHYDROOROTASE_2"/>
    <property type="match status" value="1"/>
</dbReference>
<evidence type="ECO:0000256" key="3">
    <source>
        <dbReference type="ARBA" id="ARBA00022723"/>
    </source>
</evidence>
<dbReference type="GO" id="GO:0005737">
    <property type="term" value="C:cytoplasm"/>
    <property type="evidence" value="ECO:0007669"/>
    <property type="project" value="TreeGrafter"/>
</dbReference>
<dbReference type="GO" id="GO:0008270">
    <property type="term" value="F:zinc ion binding"/>
    <property type="evidence" value="ECO:0007669"/>
    <property type="project" value="UniProtKB-UniRule"/>
</dbReference>
<feature type="binding site" evidence="7">
    <location>
        <position position="308"/>
    </location>
    <ligand>
        <name>substrate</name>
    </ligand>
</feature>
<protein>
    <recommendedName>
        <fullName evidence="7">Dihydroorotase</fullName>
        <shortName evidence="7">DHOase</shortName>
        <ecNumber evidence="7">3.5.2.3</ecNumber>
    </recommendedName>
</protein>